<dbReference type="GO" id="GO:0003677">
    <property type="term" value="F:DNA binding"/>
    <property type="evidence" value="ECO:0007669"/>
    <property type="project" value="InterPro"/>
</dbReference>
<dbReference type="Pfam" id="PF13560">
    <property type="entry name" value="HTH_31"/>
    <property type="match status" value="1"/>
</dbReference>
<dbReference type="SUPFAM" id="SSF47413">
    <property type="entry name" value="lambda repressor-like DNA-binding domains"/>
    <property type="match status" value="1"/>
</dbReference>
<dbReference type="PATRIC" id="fig|1549858.7.peg.3575"/>
<name>A0A0D1KNJ4_9SPHN</name>
<dbReference type="CDD" id="cd00093">
    <property type="entry name" value="HTH_XRE"/>
    <property type="match status" value="1"/>
</dbReference>
<comment type="caution">
    <text evidence="1">The sequence shown here is derived from an EMBL/GenBank/DDBJ whole genome shotgun (WGS) entry which is preliminary data.</text>
</comment>
<protein>
    <submittedName>
        <fullName evidence="1">Uncharacterized protein</fullName>
    </submittedName>
</protein>
<accession>A0A0D1KNJ4</accession>
<dbReference type="InterPro" id="IPR001387">
    <property type="entry name" value="Cro/C1-type_HTH"/>
</dbReference>
<reference evidence="1 2" key="1">
    <citation type="submission" date="2015-01" db="EMBL/GenBank/DDBJ databases">
        <title>Genome of Sphingomonas taxi strain 30a.</title>
        <authorList>
            <person name="Eevers N."/>
            <person name="Van Hamme J."/>
            <person name="Bottos E."/>
            <person name="Weyens N."/>
            <person name="Vangronsveld J."/>
        </authorList>
    </citation>
    <scope>NUCLEOTIDE SEQUENCE [LARGE SCALE GENOMIC DNA]</scope>
    <source>
        <strain evidence="1 2">30a</strain>
    </source>
</reference>
<dbReference type="Gene3D" id="1.10.260.40">
    <property type="entry name" value="lambda repressor-like DNA-binding domains"/>
    <property type="match status" value="1"/>
</dbReference>
<organism evidence="1 2">
    <name type="scientific">Sphingomonas melonis</name>
    <dbReference type="NCBI Taxonomy" id="152682"/>
    <lineage>
        <taxon>Bacteria</taxon>
        <taxon>Pseudomonadati</taxon>
        <taxon>Pseudomonadota</taxon>
        <taxon>Alphaproteobacteria</taxon>
        <taxon>Sphingomonadales</taxon>
        <taxon>Sphingomonadaceae</taxon>
        <taxon>Sphingomonas</taxon>
    </lineage>
</organism>
<dbReference type="InterPro" id="IPR010982">
    <property type="entry name" value="Lambda_DNA-bd_dom_sf"/>
</dbReference>
<gene>
    <name evidence="1" type="ORF">SR41_16875</name>
</gene>
<evidence type="ECO:0000313" key="2">
    <source>
        <dbReference type="Proteomes" id="UP000033203"/>
    </source>
</evidence>
<dbReference type="Proteomes" id="UP000033203">
    <property type="component" value="Unassembled WGS sequence"/>
</dbReference>
<evidence type="ECO:0000313" key="1">
    <source>
        <dbReference type="EMBL" id="KIU26029.1"/>
    </source>
</evidence>
<dbReference type="AlphaFoldDB" id="A0A0D1KNJ4"/>
<dbReference type="EMBL" id="JXTP01000090">
    <property type="protein sequence ID" value="KIU26029.1"/>
    <property type="molecule type" value="Genomic_DNA"/>
</dbReference>
<proteinExistence type="predicted"/>
<sequence>MAEIGARAKRLREHLGMTPEEVAARASIPREAVLQLEAGGGVRLDAALAIHGVLSNDAAGAGLFTTPRLSSIDAVEAFERRRLAR</sequence>